<feature type="domain" description="Carbohydrate-binding module family 96" evidence="6">
    <location>
        <begin position="415"/>
        <end position="556"/>
    </location>
</feature>
<comment type="subcellular location">
    <subcellularLocation>
        <location evidence="1">Secreted</location>
    </subcellularLocation>
</comment>
<accession>A0AAU8RGC6</accession>
<evidence type="ECO:0000259" key="5">
    <source>
        <dbReference type="Pfam" id="PF18962"/>
    </source>
</evidence>
<dbReference type="EMBL" id="CP009976">
    <property type="protein sequence ID" value="AIZ42356.1"/>
    <property type="molecule type" value="Genomic_DNA"/>
</dbReference>
<evidence type="ECO:0000259" key="6">
    <source>
        <dbReference type="Pfam" id="PF24517"/>
    </source>
</evidence>
<feature type="signal peptide" evidence="4">
    <location>
        <begin position="1"/>
        <end position="31"/>
    </location>
</feature>
<dbReference type="SUPFAM" id="SSF51126">
    <property type="entry name" value="Pectin lyase-like"/>
    <property type="match status" value="1"/>
</dbReference>
<dbReference type="Pfam" id="PF24517">
    <property type="entry name" value="CBM96"/>
    <property type="match status" value="1"/>
</dbReference>
<evidence type="ECO:0000256" key="1">
    <source>
        <dbReference type="ARBA" id="ARBA00004613"/>
    </source>
</evidence>
<protein>
    <recommendedName>
        <fullName evidence="9">Secretion system C-terminal sorting domain-containing protein</fullName>
    </recommendedName>
</protein>
<dbReference type="Gene3D" id="2.160.20.10">
    <property type="entry name" value="Single-stranded right-handed beta-helix, Pectin lyase-like"/>
    <property type="match status" value="1"/>
</dbReference>
<name>A0AAU8RGC6_9FLAO</name>
<dbReference type="InterPro" id="IPR055372">
    <property type="entry name" value="CBM96"/>
</dbReference>
<organism evidence="7 8">
    <name type="scientific">Cellulophaga baltica 18</name>
    <dbReference type="NCBI Taxonomy" id="1348584"/>
    <lineage>
        <taxon>Bacteria</taxon>
        <taxon>Pseudomonadati</taxon>
        <taxon>Bacteroidota</taxon>
        <taxon>Flavobacteriia</taxon>
        <taxon>Flavobacteriales</taxon>
        <taxon>Flavobacteriaceae</taxon>
        <taxon>Cellulophaga</taxon>
    </lineage>
</organism>
<dbReference type="NCBIfam" id="TIGR04183">
    <property type="entry name" value="Por_Secre_tail"/>
    <property type="match status" value="1"/>
</dbReference>
<evidence type="ECO:0008006" key="9">
    <source>
        <dbReference type="Google" id="ProtNLM"/>
    </source>
</evidence>
<dbReference type="KEGG" id="cbat:M666_12645"/>
<dbReference type="Proteomes" id="UP000030786">
    <property type="component" value="Chromosome"/>
</dbReference>
<gene>
    <name evidence="7" type="ORF">M666_12645</name>
</gene>
<evidence type="ECO:0000256" key="4">
    <source>
        <dbReference type="SAM" id="SignalP"/>
    </source>
</evidence>
<feature type="chain" id="PRO_5044020712" description="Secretion system C-terminal sorting domain-containing protein" evidence="4">
    <location>
        <begin position="32"/>
        <end position="646"/>
    </location>
</feature>
<keyword evidence="3 4" id="KW-0732">Signal</keyword>
<evidence type="ECO:0000256" key="2">
    <source>
        <dbReference type="ARBA" id="ARBA00022525"/>
    </source>
</evidence>
<evidence type="ECO:0000313" key="7">
    <source>
        <dbReference type="EMBL" id="AIZ42356.1"/>
    </source>
</evidence>
<proteinExistence type="predicted"/>
<feature type="domain" description="Secretion system C-terminal sorting" evidence="5">
    <location>
        <begin position="579"/>
        <end position="643"/>
    </location>
</feature>
<dbReference type="InterPro" id="IPR012334">
    <property type="entry name" value="Pectin_lyas_fold"/>
</dbReference>
<reference evidence="7 8" key="1">
    <citation type="journal article" date="2014" name="Environ. Microbiol.">
        <title>Contrasting genomic patterns and infection strategies of two co-existing Bacteroidetes podovirus genera.</title>
        <authorList>
            <person name="Holmfeldt K."/>
            <person name="Howard-Varona C."/>
            <person name="Solonenko N."/>
            <person name="Sullivan M.B."/>
        </authorList>
    </citation>
    <scope>NUCLEOTIDE SEQUENCE [LARGE SCALE GENOMIC DNA]</scope>
    <source>
        <strain evidence="7 8">18</strain>
    </source>
</reference>
<evidence type="ECO:0000256" key="3">
    <source>
        <dbReference type="ARBA" id="ARBA00022729"/>
    </source>
</evidence>
<dbReference type="InterPro" id="IPR011050">
    <property type="entry name" value="Pectin_lyase_fold/virulence"/>
</dbReference>
<sequence>MRKMKNYVFKKYAYTMSSLWCILFMGFQLNAQLKVGDPGVTFDSGKYDSRYPQMKKWQTAGVRGGIPFVKDIRVVKTLTSGASSDAINKAIVDASKESGLVAVLLKKGTYSIDKRIVMKSNVSLIGEDRNKVKCIIKMTDGDAFSFYKVSKSGIYTLTIEGSWGTPKYDWNYGLDANDELPNNDNISVKISASEDCWLDKVTILNCAKDPIRVPANHVTLRDLKVEGAHKKAGGAQGYFFIQGAYNLVTGCEITHIRHISLQGGNVEYNVVYDNDFKQEVSFHSGDKGNNLIENNRIILPFDMPNSKADTPNAAYNNSKEPNYYAIMGPWSIQHENSKYPNFIYKNTCLEKNHNNATPWSDPALLYKGPKEVKPANPATNFPALAASLSPKGGTLYPIKLGGATGGSTPCTEVLNVSPTEDAYLQGTTRYNSNQLRVENGKRLVFLKFKIPTNFKANDAAILNLTVSSDNGNGRIDIFKGKSTNWTEENLSSGNRPVQGALLGTKTGTYNVGANYQWNLSGITAGETITIIVRQVSGNDVSFWSKEGTMAPKLTLSCSALNSAAAKSISEVSIEPSVLLFPNPAQNYITATGIAHGDMIIVYDFSGNRVLQEVAQHTEETIDISSLKKGKYIISIAGKNNQQFIKE</sequence>
<dbReference type="GO" id="GO:0005576">
    <property type="term" value="C:extracellular region"/>
    <property type="evidence" value="ECO:0007669"/>
    <property type="project" value="UniProtKB-SubCell"/>
</dbReference>
<evidence type="ECO:0000313" key="8">
    <source>
        <dbReference type="Proteomes" id="UP000030786"/>
    </source>
</evidence>
<dbReference type="InterPro" id="IPR026444">
    <property type="entry name" value="Secre_tail"/>
</dbReference>
<dbReference type="Pfam" id="PF18962">
    <property type="entry name" value="Por_Secre_tail"/>
    <property type="match status" value="1"/>
</dbReference>
<keyword evidence="2" id="KW-0964">Secreted</keyword>
<dbReference type="AlphaFoldDB" id="A0AAU8RGC6"/>